<dbReference type="EMBL" id="CP023270">
    <property type="protein sequence ID" value="AVJ28097.1"/>
    <property type="molecule type" value="Genomic_DNA"/>
</dbReference>
<dbReference type="InterPro" id="IPR036709">
    <property type="entry name" value="Autotransporte_beta_dom_sf"/>
</dbReference>
<dbReference type="InterPro" id="IPR013425">
    <property type="entry name" value="Autotrns_rpt"/>
</dbReference>
<dbReference type="Proteomes" id="UP000239477">
    <property type="component" value="Chromosome"/>
</dbReference>
<evidence type="ECO:0000256" key="1">
    <source>
        <dbReference type="ARBA" id="ARBA00022729"/>
    </source>
</evidence>
<dbReference type="SMART" id="SM00869">
    <property type="entry name" value="Autotransporter"/>
    <property type="match status" value="1"/>
</dbReference>
<name>A0A2S0I8H7_9BURK</name>
<dbReference type="Gene3D" id="2.160.20.20">
    <property type="match status" value="9"/>
</dbReference>
<dbReference type="Pfam" id="PF12951">
    <property type="entry name" value="PATR"/>
    <property type="match status" value="34"/>
</dbReference>
<dbReference type="PANTHER" id="PTHR35037:SF3">
    <property type="entry name" value="C-TERMINAL REGION OF AIDA-LIKE PROTEIN"/>
    <property type="match status" value="1"/>
</dbReference>
<keyword evidence="1 2" id="KW-0732">Signal</keyword>
<gene>
    <name evidence="4" type="ORF">CLM73_13745</name>
</gene>
<dbReference type="InterPro" id="IPR005546">
    <property type="entry name" value="Autotransporte_beta"/>
</dbReference>
<feature type="signal peptide" evidence="2">
    <location>
        <begin position="1"/>
        <end position="35"/>
    </location>
</feature>
<dbReference type="SUPFAM" id="SSF103515">
    <property type="entry name" value="Autotransporter"/>
    <property type="match status" value="1"/>
</dbReference>
<dbReference type="InterPro" id="IPR012332">
    <property type="entry name" value="Autotransporter_pectin_lyase_C"/>
</dbReference>
<dbReference type="SUPFAM" id="SSF51126">
    <property type="entry name" value="Pectin lyase-like"/>
    <property type="match status" value="9"/>
</dbReference>
<accession>A0A2S0I8H7</accession>
<dbReference type="PANTHER" id="PTHR35037">
    <property type="entry name" value="C-TERMINAL REGION OF AIDA-LIKE PROTEIN"/>
    <property type="match status" value="1"/>
</dbReference>
<dbReference type="PROSITE" id="PS51208">
    <property type="entry name" value="AUTOTRANSPORTER"/>
    <property type="match status" value="1"/>
</dbReference>
<dbReference type="InterPro" id="IPR051551">
    <property type="entry name" value="Autotransporter_adhesion"/>
</dbReference>
<feature type="domain" description="Autotransporter" evidence="3">
    <location>
        <begin position="4016"/>
        <end position="4298"/>
    </location>
</feature>
<sequence length="4298" mass="412493">MTSGHRHGYTPVPLYLNYVWRILAMLLLPMPAALACTTTGTSIICNDAATLLDPNLVNNSGNDVSVLVTPGGQSAGPLVGLPGAAAITLTGRNVTLTNQGLVDPTLSLAALGTSGAIMGSPSTAGAVRVNNSGTLYGAGLSVLGLQVLSTLDGTALFLRSNAAGTINLDNSGTIGLKPGLLSLSLLNASPVIAAYGGAPITVNNAAGGVINGRVGLGRSAAGNTFVNAGTINGSVSMGQNSTNTFTAVTGSTISTGGADVGVDLSVANLDVSIALGFARGGTVDGGANGNNTLVLQNPAATGVGGTGTASAAVYRNFNNLRVNGGTWTINGQLVSNQATLNGGLVNFDSNTAFGTGTLTGAGGAISPTTPGLSLANAIALNAGGLGVQGANALTLAGPISGPGVLDKSGTGTLTLNGTNTHLGGVRLGAGSLSLGGNSALGLGNLVVYGASSLLPGSATNLNNNIVLDADLALANASPLTLSGALSGNSALVKSGAGVLTLTGANSHGATRLNAGGLIVGNNAALGAGPLTVNGASTLASSASVALQNAIVLNNALTLNGAETLTLNGPISAAGSLVKTGSGVLNLNGANTYAGGTTLAGGTVNVGASGALGTGAVSVSGATTLAGSGVALGNNFALGNVLTVAGNNNLTLNGTLSGAGGTLVKTGTGVLTLNATNSFGGGTLAAGTVVAGANDALGTGLINVTGATTVDSASPVSLGNQFVLGDRLTIGGSQALTLAGALSGGGTLVKNGNADLTLSAANAHTGGVLLNAGQLTLTNAQGLGDGLLDVQGPATLAAGNLTVSNNVRLGDTLGIATGGQALNLSGNLSGAGAIALNDAGTLTLAGNNTHGGGVLLNAGTLIAGSDTALGSGTLAVGGNAALQSSEARSFVNNVALTGNLTVNGANDIGLAGAITGPGRLVMDGPGTLTLTGANTHAGTTIASGTVQAGAGSLGASVLNDSKLVIAQGVDGAYGGAISGSGSVDVAASGQTLVLSGTNTFTGGLNLLSGTVETRGGQALADSLAVNLGGGTVLRLADSETFGSLAGTGQLDLGAGATVQMGQDNADSIFGGALSGAGNVIKNGTGTLTLAGNSTQSGAFDVAAGALNMNGSLASSQVNVGAGATLAGSGVLSGLKTVASGGALSATSGQTLTLGGLTLNQGSQFNVALGAPPATPQTLVQVNGNVTLDGDLNVTDKGGFGEGVYRLITYTGQLTDNGLALGSLPPGTVPSNLQIQTAVNQQVNLVVQTSDSSVQFWNGPKQLADGTLAGGAGTWQAGSTNWTNQAGLLSQSWAGNYAVFGGTSGGVVTVAGEQAVTGMQFFTDGYTLQDGAIRLAAGPNTFRVDPTLTGTVNSVIRGAGTLNKRDQGTLVLGGTNEYTGGTQISEGVLQVSADSNLGAAGTALNFAGGTLRVTGTGYTGTTRAIDIGAGAGFDIADAGNVFTLNQTLSGAGRITKSGAGTLALGGDNSGIGGVTLAAGTIAAGSNTALGSGVLNVTGTSALNTTAAVTLANDVAIAPGATLTNPGTNDLTLTGLVSGADGALAKAGPATLTLTGNNTYGGGTTMTGGAIRVGSDSALGTGALNVAGTSSLLTDGTVALNNAIALGAALTTGGAGDLTLNNAITGAGSLIKSGAGTLTLNGVNAHGATQLDSGRLVLGNDAALGAGPLAVTADAALDSTAGLTLSNDINVGAGADLTLAQSQDATLLGTVGGDGGLIAAGAGTTLTLAGANAYAGGTQLNGGNVRVGQDGSLGTGALLVNADAALSGVTGGPALNLINDTTLAAALTVTGDRDITLNGLIDGAGALTKSGASTLTLAGANTYAGGTTLTAGALRLGDDAALGTGDLTVNGAATLGSSQAVTLANNVVLGKALNLDTTNGLRFDGEISGAGGLTAAGAGALTLAGANTYAGGTQIDGGALQVGSDTSLGSGALTVGGAATLQALTTPVTLANAVALDGGPLEVSGAQDVTLTGTVSGAGGLSKLGANTLTLTGDNTYEGGTTLAQGLIVAGSDQALGTGALTVTGDAALDAATATTLGNEIALTGGDLTVNGGQDLTLTGAIAGGNALIKNGAATLTLSGDNGYAGGTTLSAGTLVAGSSTALGTGALDVTGAATLSAADGVTLANAVALGSTLTVDGAGNWTLGGDITGNGALVKTGAGTLTLAGSNGYAGGTQLQAGAITGDTDSITGSVAASAGTTLTFDQAAAGTYAGALSGAGNLEKAGIGTLTLAGSNALTGGVGVAQGTLVTQGNNLLTSASGVRIDNGAALQLTGAESIASLSGAGRLQVDGSLGLGGATDSVFGGDLAGAGAIAKTGAGSLALNGNSSHTGVFNIDGGTVNLGGMLASNTVNVNGPATTLTGTGTANGNVNVNSGGRIAVSSASPGALTLGSLTLDNASFIDAQLGAPNAGSLINVHGNVDLNGTLNIDGTPDFGVGVYRIIAYSGAATSLNLALGALPPGVITLQTNVAGQVNVLNENQAGDIQFWQGGTGTWDAATQNWADVNGTPGTWNSRYGVFEGTAGTVTLAGAQGFQGLQFSTDGYTLTGDALNALPDASGVATLRVEPSATATLDTTLQGTATIAKRDGGTLVFTQANTYVGDTRLEGGVLEISADNQLGNAANRVVFDGGTLRYANAAPGTTARELALEGAGAIDVTQGAYTAAGTISGADPTATLTKTGAGTLVLAGANTYAGGTLLQNGEIKVATNTALGTGLFTAADGTTLSNDVAVALANDVTLLGGVTVANGADMALSGDVSGAGGIIKTGPGTLTLAGANSYEGGTQLNGGQITVGSAGALGTGTLTAADGTALDASAAVALANDVQLNGALTLPGSAALTLDGDIAGPGSLVKNGTDTLTLNGGNSFQGGVALNGGTLALGSDTALGVGRLTAADGTTLSASVPVNAANAITLAGATTLTGADLGLSGDIDGAGGLVKNGAGLLTLSGGNSYLGGTQLNAGTLAIGSNTALGTGVLTAAAGTTLLGQGVSLTNNVELQGPVTVGGAGDLALNGVVSGTGPLTKDGTSTLMLGNANTYDGGTVLAGGTIVAGNNAALGTGDLTVAGSGTLQAGAPGIALGNDIGLGAPLTVSGPNDLTLAGNITGAGSLVKTDGSTLTLTGQNQYTGGTTLAGGTLVGDTSSLTGNIATSTGTSVVFNQPPGSGTYAGAITGGGGLVKDGAGTVTLTGPNGYTGGTVINAGTLAGNATSLQGNITVVDGSAIVFNQNGTDGTYAGNINTAGNNTGTLTKDGDASLTLTGNNNVGGGTTVNNGTLLVDGTLTGGSVTINPGGNLGGSGSVVADVELEDNARLVAGTPGNPISFARSLALSNGTQLDFTLGTPNSATTAVTVAQNLRLDGVLNITDGGNLGTGVYRLFAYGGTLTDNGVQFGALPSSLTTADLTLQNQPNQINLVLQTQPGEIQFWNGAKTTPDGIIAGGAGTWNATATNWTDTAGTSADPWNGKYAAFSGVAGTVTVDGTQNVTGLQFLTDGYTLQAGTAGAIAIAQAQTPVRVENGATATIDAPITGAGGIEKLNGGTLVLGGVNTYTGNTAIRSGVLEVSADNQLGNGGAVSIDGGTLRIADAAFATTARNISLDGAGGGIDVVAAGQTFTLNQPINGTGALAKLGDGTLVLNGANGYTGGTVIAGGTLEGNSASIGGAVSTAAGTTLRVNQAADGVLAGPVSGEGQLVKEGAGALTLAGVSTYSGGTQVNAGTLIGDTSSLQGAIANNAALVFNQGADGVFDGTLSGAGSLVKQGGGTLTIDGDHTYTGNATIAAGTVLLGSAQAPATLPASVQVNPGATLAGNGTIAGLSNAGTVVSSPAAGGGLKVSDDFSNAAGATLAVNVGPAGATNLHVAGTATLDGALQVTNTTPITQESAYTVLTADQGVQGTFATTSLPQLAFLDGAVVYDPNNVTVTFERNDTGFESVTDTPNQSAVAQALEQIDPGSPLYSAILGLSEGEAPEAFKQLSGDSHASLSSAIVRSSESVRTLPLNHLRDSLRSEGRTDAGACGEQGRSAGGYAERFSCQRNVWTEVLGNWQSQDGDGNAPSYRQRTGGVLAGGDIRVGDGWRVGVALGYQDSTIWQDSRNAKADVDSYSVTLFGGKTFVQPSGNAWNVMAGASYSWQDIETKRNLAIGGASQELKADYRGNTTQIFGELGYAMPVAPNATVEPFVGAAWIKQRMGGFSEDGGSAALSADSQSNDITTTTVGLRGNLDTQIAGAPARLRATLGWRHAMGDVDPDRTMAFGSGPAFTVAGTPIARNAAVAEVGAEVAVSKNAAIGLSYQGQFGNGSRENAGFLNVRWNF</sequence>
<feature type="chain" id="PRO_5015410418" description="Autotransporter domain-containing protein" evidence="2">
    <location>
        <begin position="36"/>
        <end position="4298"/>
    </location>
</feature>
<proteinExistence type="predicted"/>
<evidence type="ECO:0000313" key="4">
    <source>
        <dbReference type="EMBL" id="AVJ28097.1"/>
    </source>
</evidence>
<evidence type="ECO:0000259" key="3">
    <source>
        <dbReference type="PROSITE" id="PS51208"/>
    </source>
</evidence>
<dbReference type="NCBIfam" id="TIGR02601">
    <property type="entry name" value="autotrns_rpt"/>
    <property type="match status" value="28"/>
</dbReference>
<evidence type="ECO:0000313" key="5">
    <source>
        <dbReference type="Proteomes" id="UP000239477"/>
    </source>
</evidence>
<keyword evidence="5" id="KW-1185">Reference proteome</keyword>
<dbReference type="InterPro" id="IPR011050">
    <property type="entry name" value="Pectin_lyase_fold/virulence"/>
</dbReference>
<reference evidence="4 5" key="1">
    <citation type="submission" date="2017-09" db="EMBL/GenBank/DDBJ databases">
        <title>Genomic, metabolic, and phenotypic characteristics of bacterial isolates from the natural microbiome of the model nematode Caenorhabditis elegans.</title>
        <authorList>
            <person name="Zimmermann J."/>
            <person name="Obeng N."/>
            <person name="Yang W."/>
            <person name="Obeng O."/>
            <person name="Kissoyan K."/>
            <person name="Pees B."/>
            <person name="Dirksen P."/>
            <person name="Hoppner M."/>
            <person name="Franke A."/>
            <person name="Rosenstiel P."/>
            <person name="Leippe M."/>
            <person name="Dierking K."/>
            <person name="Kaleta C."/>
            <person name="Schulenburg H."/>
        </authorList>
    </citation>
    <scope>NUCLEOTIDE SEQUENCE [LARGE SCALE GENOMIC DNA]</scope>
    <source>
        <strain evidence="4 5">MYb73</strain>
    </source>
</reference>
<dbReference type="RefSeq" id="WP_325048265.1">
    <property type="nucleotide sequence ID" value="NZ_CP023270.1"/>
</dbReference>
<organism evidence="4 5">
    <name type="scientific">Achromobacter spanius</name>
    <dbReference type="NCBI Taxonomy" id="217203"/>
    <lineage>
        <taxon>Bacteria</taxon>
        <taxon>Pseudomonadati</taxon>
        <taxon>Pseudomonadota</taxon>
        <taxon>Betaproteobacteria</taxon>
        <taxon>Burkholderiales</taxon>
        <taxon>Alcaligenaceae</taxon>
        <taxon>Achromobacter</taxon>
    </lineage>
</organism>
<protein>
    <recommendedName>
        <fullName evidence="3">Autotransporter domain-containing protein</fullName>
    </recommendedName>
</protein>
<evidence type="ECO:0000256" key="2">
    <source>
        <dbReference type="SAM" id="SignalP"/>
    </source>
</evidence>